<dbReference type="RefSeq" id="WP_179790506.1">
    <property type="nucleotide sequence ID" value="NZ_JAAVJF010000002.1"/>
</dbReference>
<proteinExistence type="predicted"/>
<dbReference type="PANTHER" id="PTHR34655">
    <property type="entry name" value="CONSERVED WITHIN P. AEROPHILUM"/>
    <property type="match status" value="1"/>
</dbReference>
<protein>
    <submittedName>
        <fullName evidence="1">Peroxiredoxin</fullName>
    </submittedName>
</protein>
<organism evidence="1 2">
    <name type="scientific">Pyrobaculum arsenaticum</name>
    <dbReference type="NCBI Taxonomy" id="121277"/>
    <lineage>
        <taxon>Archaea</taxon>
        <taxon>Thermoproteota</taxon>
        <taxon>Thermoprotei</taxon>
        <taxon>Thermoproteales</taxon>
        <taxon>Thermoproteaceae</taxon>
        <taxon>Pyrobaculum</taxon>
    </lineage>
</organism>
<accession>A0A7L4P997</accession>
<reference evidence="1 2" key="1">
    <citation type="journal article" date="2020" name="Nat. Commun.">
        <title>The structures of two archaeal type IV pili illuminate evolutionary relationships.</title>
        <authorList>
            <person name="Wang F."/>
            <person name="Baquero D.P."/>
            <person name="Su Z."/>
            <person name="Beltran L.C."/>
            <person name="Prangishvili D."/>
            <person name="Krupovic M."/>
            <person name="Egelman E.H."/>
        </authorList>
    </citation>
    <scope>NUCLEOTIDE SEQUENCE [LARGE SCALE GENOMIC DNA]</scope>
    <source>
        <strain evidence="1 2">2GA</strain>
    </source>
</reference>
<dbReference type="AlphaFoldDB" id="A0A7L4P997"/>
<name>A0A7L4P997_9CREN</name>
<evidence type="ECO:0000313" key="2">
    <source>
        <dbReference type="Proteomes" id="UP000554766"/>
    </source>
</evidence>
<dbReference type="Proteomes" id="UP000554766">
    <property type="component" value="Unassembled WGS sequence"/>
</dbReference>
<dbReference type="EMBL" id="JAAVJF010000002">
    <property type="protein sequence ID" value="NYR15508.1"/>
    <property type="molecule type" value="Genomic_DNA"/>
</dbReference>
<gene>
    <name evidence="1" type="ORF">HC235_06030</name>
</gene>
<dbReference type="SUPFAM" id="SSF75169">
    <property type="entry name" value="DsrEFH-like"/>
    <property type="match status" value="1"/>
</dbReference>
<dbReference type="PANTHER" id="PTHR34655:SF1">
    <property type="match status" value="1"/>
</dbReference>
<evidence type="ECO:0000313" key="1">
    <source>
        <dbReference type="EMBL" id="NYR15508.1"/>
    </source>
</evidence>
<dbReference type="InterPro" id="IPR027396">
    <property type="entry name" value="DsrEFH-like"/>
</dbReference>
<sequence>MKVGIIVAADDPMRLYAAATYAATELARGNEVGIFVTGRAVPLFAKGDHGDYPERRRMEELGVTWAAILKEAKQLGLAIAVCETVAKICGLGLGDFKALGIVDEVTSMYTFLEKFGEKVVVF</sequence>
<comment type="caution">
    <text evidence="1">The sequence shown here is derived from an EMBL/GenBank/DDBJ whole genome shotgun (WGS) entry which is preliminary data.</text>
</comment>
<dbReference type="Gene3D" id="3.40.1260.10">
    <property type="entry name" value="DsrEFH-like"/>
    <property type="match status" value="1"/>
</dbReference>
<keyword evidence="2" id="KW-1185">Reference proteome</keyword>